<gene>
    <name evidence="7" type="primary">Contig14462.g15408</name>
    <name evidence="7" type="ORF">STYLEM_18937</name>
</gene>
<dbReference type="PROSITE" id="PS00181">
    <property type="entry name" value="GLNA_ATP"/>
    <property type="match status" value="1"/>
</dbReference>
<evidence type="ECO:0000256" key="3">
    <source>
        <dbReference type="ARBA" id="ARBA00022842"/>
    </source>
</evidence>
<dbReference type="PANTHER" id="PTHR43785">
    <property type="entry name" value="GAMMA-GLUTAMYLPUTRESCINE SYNTHETASE"/>
    <property type="match status" value="1"/>
</dbReference>
<sequence>MKDNNHDHNSSQLQHNKTKTQKDSLVLMCYQNFSGVRQAKLMSSEKYDLNDPDSHTKFSTCGLFLPCCKDIIAPGLKFLNAPRQLKMVPDAQSIRKSPFHPNHSLVFSKLQQPDGRPFVGCPRNQLYRAIDSLKEIGYYLKIGIEIEFYLLDSKTLKPTESNTESSLTSLVSLIDDFDQLNLIMKQNGINLEAAHKECGSSQYEAVLKYGDVVKTLDDYYLAKEIITQHFKKRGYVVTYLPKPFMEAPGNGAHVHMSLWKNGINVMSNVKNNHSLSAEGENFMAGILKYYDALLHFLTPSPNSLKRLQTQNYVGCYKVWGVENKEAPIRLISPLKPNQGCQQFEIKSFDNTANFYFAIASTIVCGLQGLKDELKLPQPENDDVHLLSIKERESLGIKMLPNDFEQRVSIIMSEQGQPLRHFFGDELILNILRVHQQDFEFFKDINHEDELRLLLERY</sequence>
<evidence type="ECO:0000256" key="4">
    <source>
        <dbReference type="PROSITE-ProRule" id="PRU01331"/>
    </source>
</evidence>
<evidence type="ECO:0000256" key="2">
    <source>
        <dbReference type="ARBA" id="ARBA00022598"/>
    </source>
</evidence>
<dbReference type="Proteomes" id="UP000039865">
    <property type="component" value="Unassembled WGS sequence"/>
</dbReference>
<dbReference type="PROSITE" id="PS51987">
    <property type="entry name" value="GS_CATALYTIC"/>
    <property type="match status" value="1"/>
</dbReference>
<dbReference type="SUPFAM" id="SSF55931">
    <property type="entry name" value="Glutamine synthetase/guanido kinase"/>
    <property type="match status" value="1"/>
</dbReference>
<dbReference type="InParanoid" id="A0A078B8A8"/>
<dbReference type="Gene3D" id="3.30.590.10">
    <property type="entry name" value="Glutamine synthetase/guanido kinase, catalytic domain"/>
    <property type="match status" value="1"/>
</dbReference>
<comment type="cofactor">
    <cofactor evidence="1">
        <name>Mg(2+)</name>
        <dbReference type="ChEBI" id="CHEBI:18420"/>
    </cofactor>
</comment>
<evidence type="ECO:0000259" key="6">
    <source>
        <dbReference type="PROSITE" id="PS51987"/>
    </source>
</evidence>
<dbReference type="OrthoDB" id="77835at2759"/>
<evidence type="ECO:0000313" key="7">
    <source>
        <dbReference type="EMBL" id="CDW89798.1"/>
    </source>
</evidence>
<dbReference type="FunCoup" id="A0A078B8A8">
    <property type="interactions" value="37"/>
</dbReference>
<evidence type="ECO:0000256" key="5">
    <source>
        <dbReference type="RuleBase" id="RU000384"/>
    </source>
</evidence>
<evidence type="ECO:0000313" key="8">
    <source>
        <dbReference type="Proteomes" id="UP000039865"/>
    </source>
</evidence>
<feature type="domain" description="GS catalytic" evidence="6">
    <location>
        <begin position="122"/>
        <end position="457"/>
    </location>
</feature>
<accession>A0A078B8A8</accession>
<dbReference type="OMA" id="NIMTFRL"/>
<comment type="similarity">
    <text evidence="4 5">Belongs to the glutamine synthetase family.</text>
</comment>
<evidence type="ECO:0000256" key="1">
    <source>
        <dbReference type="ARBA" id="ARBA00001946"/>
    </source>
</evidence>
<dbReference type="Pfam" id="PF00120">
    <property type="entry name" value="Gln-synt_C"/>
    <property type="match status" value="1"/>
</dbReference>
<dbReference type="InterPro" id="IPR014746">
    <property type="entry name" value="Gln_synth/guanido_kin_cat_dom"/>
</dbReference>
<name>A0A078B8A8_STYLE</name>
<dbReference type="SMART" id="SM01230">
    <property type="entry name" value="Gln-synt_C"/>
    <property type="match status" value="1"/>
</dbReference>
<dbReference type="PANTHER" id="PTHR43785:SF2">
    <property type="entry name" value="TYPE-1 GLUTAMINE SYNTHETASE 1"/>
    <property type="match status" value="1"/>
</dbReference>
<dbReference type="InterPro" id="IPR008146">
    <property type="entry name" value="Gln_synth_cat_dom"/>
</dbReference>
<dbReference type="AlphaFoldDB" id="A0A078B8A8"/>
<keyword evidence="2 7" id="KW-0436">Ligase</keyword>
<reference evidence="7 8" key="1">
    <citation type="submission" date="2014-06" db="EMBL/GenBank/DDBJ databases">
        <authorList>
            <person name="Swart Estienne"/>
        </authorList>
    </citation>
    <scope>NUCLEOTIDE SEQUENCE [LARGE SCALE GENOMIC DNA]</scope>
    <source>
        <strain evidence="7 8">130c</strain>
    </source>
</reference>
<dbReference type="EMBL" id="CCKQ01017883">
    <property type="protein sequence ID" value="CDW89798.1"/>
    <property type="molecule type" value="Genomic_DNA"/>
</dbReference>
<keyword evidence="3" id="KW-0460">Magnesium</keyword>
<organism evidence="7 8">
    <name type="scientific">Stylonychia lemnae</name>
    <name type="common">Ciliate</name>
    <dbReference type="NCBI Taxonomy" id="5949"/>
    <lineage>
        <taxon>Eukaryota</taxon>
        <taxon>Sar</taxon>
        <taxon>Alveolata</taxon>
        <taxon>Ciliophora</taxon>
        <taxon>Intramacronucleata</taxon>
        <taxon>Spirotrichea</taxon>
        <taxon>Stichotrichia</taxon>
        <taxon>Sporadotrichida</taxon>
        <taxon>Oxytrichidae</taxon>
        <taxon>Stylonychinae</taxon>
        <taxon>Stylonychia</taxon>
    </lineage>
</organism>
<proteinExistence type="inferred from homology"/>
<protein>
    <submittedName>
        <fullName evidence="7">Glutamate--ammonia ligase</fullName>
    </submittedName>
</protein>
<dbReference type="GO" id="GO:0004356">
    <property type="term" value="F:glutamine synthetase activity"/>
    <property type="evidence" value="ECO:0007669"/>
    <property type="project" value="InterPro"/>
</dbReference>
<keyword evidence="8" id="KW-1185">Reference proteome</keyword>
<dbReference type="InterPro" id="IPR027303">
    <property type="entry name" value="Gln_synth_gly_rich_site"/>
</dbReference>